<accession>A0A7G9RLJ9</accession>
<keyword evidence="1" id="KW-0472">Membrane</keyword>
<feature type="transmembrane region" description="Helical" evidence="1">
    <location>
        <begin position="162"/>
        <end position="185"/>
    </location>
</feature>
<sequence>MTMPLQDETAPAAVQHISTGAPGDEAPRLALHEWMREGRRAAFFLKPRIGDALPDAWQALLLFGIPQLAYVLVMRLQVRGDALLRYDAWLAALWALPVSLWVMWALLSLAGRARRVTAWFVLGCWASFVPLLLVCAASTLSYRPDVLGALFGAQRVSLVLTVLAYVFWALLVWPWAAGVGVARSFLSGRGSLASFAVASALLFVGSLYLNNGEVWEADDRADAGSRVERPRLILSQELFESQQALWRAQVDALLPQRAGMADVYGLVFAPYGAEDVFMRESHMVRNVLEERFDARGRVLELLNNPSTSETRIWATPLNLRRAVAALAERMDREQDLLVVYLTSHGGQDHKLATSFWPLTMVEPVTAEMLRDALDEAGVRHRVIAVSACYSGGWIAPLENEGTLIMTAADALNTSYGCGSLSPLTYFGRAVFDEQLRATYSFEKAFRAAVPVIRSREQEVGKEDFSNPQISVGARIADVLAGLERRLDAGEEPR</sequence>
<evidence type="ECO:0000313" key="3">
    <source>
        <dbReference type="Proteomes" id="UP000515811"/>
    </source>
</evidence>
<dbReference type="InterPro" id="IPR001096">
    <property type="entry name" value="Peptidase_C13"/>
</dbReference>
<evidence type="ECO:0000313" key="2">
    <source>
        <dbReference type="EMBL" id="QNN56474.1"/>
    </source>
</evidence>
<dbReference type="RefSeq" id="WP_187596740.1">
    <property type="nucleotide sequence ID" value="NZ_CP060714.1"/>
</dbReference>
<feature type="transmembrane region" description="Helical" evidence="1">
    <location>
        <begin position="88"/>
        <end position="107"/>
    </location>
</feature>
<keyword evidence="1" id="KW-1133">Transmembrane helix</keyword>
<dbReference type="Proteomes" id="UP000515811">
    <property type="component" value="Chromosome"/>
</dbReference>
<dbReference type="GO" id="GO:0006508">
    <property type="term" value="P:proteolysis"/>
    <property type="evidence" value="ECO:0007669"/>
    <property type="project" value="InterPro"/>
</dbReference>
<keyword evidence="1" id="KW-0812">Transmembrane</keyword>
<evidence type="ECO:0008006" key="4">
    <source>
        <dbReference type="Google" id="ProtNLM"/>
    </source>
</evidence>
<evidence type="ECO:0000256" key="1">
    <source>
        <dbReference type="SAM" id="Phobius"/>
    </source>
</evidence>
<dbReference type="GO" id="GO:0008233">
    <property type="term" value="F:peptidase activity"/>
    <property type="evidence" value="ECO:0007669"/>
    <property type="project" value="InterPro"/>
</dbReference>
<dbReference type="Gene3D" id="3.40.50.1460">
    <property type="match status" value="1"/>
</dbReference>
<proteinExistence type="predicted"/>
<dbReference type="EMBL" id="CP060714">
    <property type="protein sequence ID" value="QNN56474.1"/>
    <property type="molecule type" value="Genomic_DNA"/>
</dbReference>
<dbReference type="KEGG" id="drg:H9K76_18325"/>
<protein>
    <recommendedName>
        <fullName evidence="4">Peptidase C13 family protein</fullName>
    </recommendedName>
</protein>
<organism evidence="2 3">
    <name type="scientific">Diaphorobacter ruginosibacter</name>
    <dbReference type="NCBI Taxonomy" id="1715720"/>
    <lineage>
        <taxon>Bacteria</taxon>
        <taxon>Pseudomonadati</taxon>
        <taxon>Pseudomonadota</taxon>
        <taxon>Betaproteobacteria</taxon>
        <taxon>Burkholderiales</taxon>
        <taxon>Comamonadaceae</taxon>
        <taxon>Diaphorobacter</taxon>
    </lineage>
</organism>
<keyword evidence="3" id="KW-1185">Reference proteome</keyword>
<feature type="transmembrane region" description="Helical" evidence="1">
    <location>
        <begin position="119"/>
        <end position="142"/>
    </location>
</feature>
<feature type="transmembrane region" description="Helical" evidence="1">
    <location>
        <begin position="192"/>
        <end position="209"/>
    </location>
</feature>
<reference evidence="2 3" key="1">
    <citation type="submission" date="2020-08" db="EMBL/GenBank/DDBJ databases">
        <title>Genome sequence of Diaphorobacter ruginosibacter DSM 27467T.</title>
        <authorList>
            <person name="Hyun D.-W."/>
            <person name="Bae J.-W."/>
        </authorList>
    </citation>
    <scope>NUCLEOTIDE SEQUENCE [LARGE SCALE GENOMIC DNA]</scope>
    <source>
        <strain evidence="2 3">DSM 27467</strain>
    </source>
</reference>
<name>A0A7G9RLJ9_9BURK</name>
<dbReference type="Pfam" id="PF01650">
    <property type="entry name" value="Peptidase_C13"/>
    <property type="match status" value="1"/>
</dbReference>
<feature type="transmembrane region" description="Helical" evidence="1">
    <location>
        <begin position="56"/>
        <end position="76"/>
    </location>
</feature>
<dbReference type="AlphaFoldDB" id="A0A7G9RLJ9"/>
<gene>
    <name evidence="2" type="ORF">H9K76_18325</name>
</gene>